<dbReference type="AlphaFoldDB" id="K1P9K0"/>
<reference evidence="1" key="1">
    <citation type="journal article" date="2012" name="Nature">
        <title>The oyster genome reveals stress adaptation and complexity of shell formation.</title>
        <authorList>
            <person name="Zhang G."/>
            <person name="Fang X."/>
            <person name="Guo X."/>
            <person name="Li L."/>
            <person name="Luo R."/>
            <person name="Xu F."/>
            <person name="Yang P."/>
            <person name="Zhang L."/>
            <person name="Wang X."/>
            <person name="Qi H."/>
            <person name="Xiong Z."/>
            <person name="Que H."/>
            <person name="Xie Y."/>
            <person name="Holland P.W."/>
            <person name="Paps J."/>
            <person name="Zhu Y."/>
            <person name="Wu F."/>
            <person name="Chen Y."/>
            <person name="Wang J."/>
            <person name="Peng C."/>
            <person name="Meng J."/>
            <person name="Yang L."/>
            <person name="Liu J."/>
            <person name="Wen B."/>
            <person name="Zhang N."/>
            <person name="Huang Z."/>
            <person name="Zhu Q."/>
            <person name="Feng Y."/>
            <person name="Mount A."/>
            <person name="Hedgecock D."/>
            <person name="Xu Z."/>
            <person name="Liu Y."/>
            <person name="Domazet-Loso T."/>
            <person name="Du Y."/>
            <person name="Sun X."/>
            <person name="Zhang S."/>
            <person name="Liu B."/>
            <person name="Cheng P."/>
            <person name="Jiang X."/>
            <person name="Li J."/>
            <person name="Fan D."/>
            <person name="Wang W."/>
            <person name="Fu W."/>
            <person name="Wang T."/>
            <person name="Wang B."/>
            <person name="Zhang J."/>
            <person name="Peng Z."/>
            <person name="Li Y."/>
            <person name="Li N."/>
            <person name="Wang J."/>
            <person name="Chen M."/>
            <person name="He Y."/>
            <person name="Tan F."/>
            <person name="Song X."/>
            <person name="Zheng Q."/>
            <person name="Huang R."/>
            <person name="Yang H."/>
            <person name="Du X."/>
            <person name="Chen L."/>
            <person name="Yang M."/>
            <person name="Gaffney P.M."/>
            <person name="Wang S."/>
            <person name="Luo L."/>
            <person name="She Z."/>
            <person name="Ming Y."/>
            <person name="Huang W."/>
            <person name="Zhang S."/>
            <person name="Huang B."/>
            <person name="Zhang Y."/>
            <person name="Qu T."/>
            <person name="Ni P."/>
            <person name="Miao G."/>
            <person name="Wang J."/>
            <person name="Wang Q."/>
            <person name="Steinberg C.E."/>
            <person name="Wang H."/>
            <person name="Li N."/>
            <person name="Qian L."/>
            <person name="Zhang G."/>
            <person name="Li Y."/>
            <person name="Yang H."/>
            <person name="Liu X."/>
            <person name="Wang J."/>
            <person name="Yin Y."/>
            <person name="Wang J."/>
        </authorList>
    </citation>
    <scope>NUCLEOTIDE SEQUENCE [LARGE SCALE GENOMIC DNA]</scope>
    <source>
        <strain evidence="1">05x7-T-G4-1.051#20</strain>
    </source>
</reference>
<gene>
    <name evidence="1" type="ORF">CGI_10015280</name>
</gene>
<dbReference type="InterPro" id="IPR006578">
    <property type="entry name" value="MADF-dom"/>
</dbReference>
<proteinExistence type="predicted"/>
<dbReference type="Pfam" id="PF10545">
    <property type="entry name" value="MADF_DNA_bdg"/>
    <property type="match status" value="1"/>
</dbReference>
<name>K1P9K0_MAGGI</name>
<sequence length="129" mass="15094">MAEFYEENPCFYDKSRSDLKNFKKKDHQLQEKAGTMNLTVADIRLWYRSQRTILGKVQKKKSGQKRCNLTARQKWVERNLGFLRRHIVHLPQGSQLGQIPVDEDDEDSESASVTQALTRNLLKKSDRQT</sequence>
<dbReference type="EMBL" id="JH817924">
    <property type="protein sequence ID" value="EKC18058.1"/>
    <property type="molecule type" value="Genomic_DNA"/>
</dbReference>
<organism evidence="1">
    <name type="scientific">Magallana gigas</name>
    <name type="common">Pacific oyster</name>
    <name type="synonym">Crassostrea gigas</name>
    <dbReference type="NCBI Taxonomy" id="29159"/>
    <lineage>
        <taxon>Eukaryota</taxon>
        <taxon>Metazoa</taxon>
        <taxon>Spiralia</taxon>
        <taxon>Lophotrochozoa</taxon>
        <taxon>Mollusca</taxon>
        <taxon>Bivalvia</taxon>
        <taxon>Autobranchia</taxon>
        <taxon>Pteriomorphia</taxon>
        <taxon>Ostreida</taxon>
        <taxon>Ostreoidea</taxon>
        <taxon>Ostreidae</taxon>
        <taxon>Magallana</taxon>
    </lineage>
</organism>
<dbReference type="HOGENOM" id="CLU_1950877_0_0_1"/>
<dbReference type="InParanoid" id="K1P9K0"/>
<accession>K1P9K0</accession>
<evidence type="ECO:0000313" key="1">
    <source>
        <dbReference type="EMBL" id="EKC18058.1"/>
    </source>
</evidence>
<protein>
    <submittedName>
        <fullName evidence="1">Uncharacterized protein</fullName>
    </submittedName>
</protein>